<sequence length="402" mass="46773">MRQDRVYTVSCLKPQPPYLLQCFCVFLLFAYVLPIGITLYLNDFFHIQQFLGFKIPPPSTANVYTLNHTTETKPSSISIRNQTEPTLTQHGWLNHSFTIPLKLMHHMSDQELIRRVSSVPRNQKDPMGQSPKVAFMFLTRGPLPLAPLWQRFFKGIDQGLYSIYVHSHPCFNQTLPRESVFQGRSIPSKAVRWGKVDMIEAERRLLANALLDFSNQRFVLLSESCIPLFNFSTIYTYLMNSTKNYVEASLPGQRGGRDRYNPQMKPLIRLNQWRKGSQWFQINRAVAIGIVSDKQYFRVFKSYCKALNCGEEHYLPTFVSIKFWKTNSKRTLTWADWSKGGSHPSRIKGMHINYDFLERLRHGSTCKYNGKTTNICYLFARKFTAHALNRLVLFAPKIMQFN</sequence>
<keyword evidence="8" id="KW-1185">Reference proteome</keyword>
<name>A0AAE1N1K7_9FABA</name>
<keyword evidence="4 6" id="KW-0472">Membrane</keyword>
<evidence type="ECO:0008006" key="9">
    <source>
        <dbReference type="Google" id="ProtNLM"/>
    </source>
</evidence>
<protein>
    <recommendedName>
        <fullName evidence="9">Core-2/I-branching beta-1,6-N-acetylglucosaminyltransferase family protein</fullName>
    </recommendedName>
</protein>
<keyword evidence="3" id="KW-0808">Transferase</keyword>
<evidence type="ECO:0000256" key="1">
    <source>
        <dbReference type="ARBA" id="ARBA00004606"/>
    </source>
</evidence>
<proteinExistence type="predicted"/>
<evidence type="ECO:0000256" key="2">
    <source>
        <dbReference type="ARBA" id="ARBA00022676"/>
    </source>
</evidence>
<dbReference type="InterPro" id="IPR044174">
    <property type="entry name" value="BC10-like"/>
</dbReference>
<evidence type="ECO:0000256" key="3">
    <source>
        <dbReference type="ARBA" id="ARBA00022679"/>
    </source>
</evidence>
<comment type="subcellular location">
    <subcellularLocation>
        <location evidence="1">Membrane</location>
        <topology evidence="1">Single-pass type II membrane protein</topology>
    </subcellularLocation>
</comment>
<dbReference type="Proteomes" id="UP001293593">
    <property type="component" value="Unassembled WGS sequence"/>
</dbReference>
<keyword evidence="2" id="KW-0328">Glycosyltransferase</keyword>
<keyword evidence="5" id="KW-0325">Glycoprotein</keyword>
<keyword evidence="6" id="KW-0812">Transmembrane</keyword>
<dbReference type="GO" id="GO:0016757">
    <property type="term" value="F:glycosyltransferase activity"/>
    <property type="evidence" value="ECO:0007669"/>
    <property type="project" value="UniProtKB-KW"/>
</dbReference>
<evidence type="ECO:0000313" key="8">
    <source>
        <dbReference type="Proteomes" id="UP001293593"/>
    </source>
</evidence>
<accession>A0AAE1N1K7</accession>
<dbReference type="EMBL" id="JAWXYG010000002">
    <property type="protein sequence ID" value="KAK4280786.1"/>
    <property type="molecule type" value="Genomic_DNA"/>
</dbReference>
<evidence type="ECO:0000256" key="4">
    <source>
        <dbReference type="ARBA" id="ARBA00023136"/>
    </source>
</evidence>
<evidence type="ECO:0000256" key="6">
    <source>
        <dbReference type="SAM" id="Phobius"/>
    </source>
</evidence>
<evidence type="ECO:0000256" key="5">
    <source>
        <dbReference type="ARBA" id="ARBA00023180"/>
    </source>
</evidence>
<reference evidence="7" key="1">
    <citation type="submission" date="2023-10" db="EMBL/GenBank/DDBJ databases">
        <title>Chromosome-level genome of the transformable northern wattle, Acacia crassicarpa.</title>
        <authorList>
            <person name="Massaro I."/>
            <person name="Sinha N.R."/>
            <person name="Poethig S."/>
            <person name="Leichty A.R."/>
        </authorList>
    </citation>
    <scope>NUCLEOTIDE SEQUENCE</scope>
    <source>
        <strain evidence="7">Acra3RX</strain>
        <tissue evidence="7">Leaf</tissue>
    </source>
</reference>
<organism evidence="7 8">
    <name type="scientific">Acacia crassicarpa</name>
    <name type="common">northern wattle</name>
    <dbReference type="NCBI Taxonomy" id="499986"/>
    <lineage>
        <taxon>Eukaryota</taxon>
        <taxon>Viridiplantae</taxon>
        <taxon>Streptophyta</taxon>
        <taxon>Embryophyta</taxon>
        <taxon>Tracheophyta</taxon>
        <taxon>Spermatophyta</taxon>
        <taxon>Magnoliopsida</taxon>
        <taxon>eudicotyledons</taxon>
        <taxon>Gunneridae</taxon>
        <taxon>Pentapetalae</taxon>
        <taxon>rosids</taxon>
        <taxon>fabids</taxon>
        <taxon>Fabales</taxon>
        <taxon>Fabaceae</taxon>
        <taxon>Caesalpinioideae</taxon>
        <taxon>mimosoid clade</taxon>
        <taxon>Acacieae</taxon>
        <taxon>Acacia</taxon>
    </lineage>
</organism>
<dbReference type="PANTHER" id="PTHR31042:SF131">
    <property type="entry name" value="CORE-2_I-BRANCHING BETA-1,6-N-ACETYLGLUCOSAMINYLTRANSFERASE FAMILY PROTEIN"/>
    <property type="match status" value="1"/>
</dbReference>
<dbReference type="Pfam" id="PF02485">
    <property type="entry name" value="Branch"/>
    <property type="match status" value="1"/>
</dbReference>
<evidence type="ECO:0000313" key="7">
    <source>
        <dbReference type="EMBL" id="KAK4280786.1"/>
    </source>
</evidence>
<keyword evidence="6" id="KW-1133">Transmembrane helix</keyword>
<comment type="caution">
    <text evidence="7">The sequence shown here is derived from an EMBL/GenBank/DDBJ whole genome shotgun (WGS) entry which is preliminary data.</text>
</comment>
<dbReference type="InterPro" id="IPR003406">
    <property type="entry name" value="Glyco_trans_14"/>
</dbReference>
<feature type="transmembrane region" description="Helical" evidence="6">
    <location>
        <begin position="18"/>
        <end position="41"/>
    </location>
</feature>
<dbReference type="PANTHER" id="PTHR31042">
    <property type="entry name" value="CORE-2/I-BRANCHING BETA-1,6-N-ACETYLGLUCOSAMINYLTRANSFERASE FAMILY PROTEIN-RELATED"/>
    <property type="match status" value="1"/>
</dbReference>
<dbReference type="AlphaFoldDB" id="A0AAE1N1K7"/>
<gene>
    <name evidence="7" type="ORF">QN277_012362</name>
</gene>
<dbReference type="GO" id="GO:0016020">
    <property type="term" value="C:membrane"/>
    <property type="evidence" value="ECO:0007669"/>
    <property type="project" value="UniProtKB-SubCell"/>
</dbReference>